<dbReference type="GO" id="GO:0042134">
    <property type="term" value="F:rRNA primary transcript binding"/>
    <property type="evidence" value="ECO:0007669"/>
    <property type="project" value="InterPro"/>
</dbReference>
<dbReference type="AlphaFoldDB" id="A0A2V1EAY8"/>
<dbReference type="Pfam" id="PF20945">
    <property type="entry name" value="RMP1"/>
    <property type="match status" value="1"/>
</dbReference>
<gene>
    <name evidence="2" type="ORF">DM02DRAFT_287147</name>
</gene>
<dbReference type="InterPro" id="IPR047204">
    <property type="entry name" value="RMP1_RBD"/>
</dbReference>
<dbReference type="OrthoDB" id="5414547at2759"/>
<dbReference type="STRING" id="97972.A0A2V1EAY8"/>
<evidence type="ECO:0000313" key="3">
    <source>
        <dbReference type="Proteomes" id="UP000244855"/>
    </source>
</evidence>
<dbReference type="PANTHER" id="PTHR37792:SF1">
    <property type="entry name" value="RIBONUCLEASE MRP PROTEIN SUBUNIT RMP1"/>
    <property type="match status" value="1"/>
</dbReference>
<organism evidence="2 3">
    <name type="scientific">Periconia macrospinosa</name>
    <dbReference type="NCBI Taxonomy" id="97972"/>
    <lineage>
        <taxon>Eukaryota</taxon>
        <taxon>Fungi</taxon>
        <taxon>Dikarya</taxon>
        <taxon>Ascomycota</taxon>
        <taxon>Pezizomycotina</taxon>
        <taxon>Dothideomycetes</taxon>
        <taxon>Pleosporomycetidae</taxon>
        <taxon>Pleosporales</taxon>
        <taxon>Massarineae</taxon>
        <taxon>Periconiaceae</taxon>
        <taxon>Periconia</taxon>
    </lineage>
</organism>
<protein>
    <recommendedName>
        <fullName evidence="1">RNase MRP protein 1 RNA binding domain-containing protein</fullName>
    </recommendedName>
</protein>
<dbReference type="CDD" id="cd22573">
    <property type="entry name" value="RMP1_RBD"/>
    <property type="match status" value="1"/>
</dbReference>
<reference evidence="2 3" key="1">
    <citation type="journal article" date="2018" name="Sci. Rep.">
        <title>Comparative genomics provides insights into the lifestyle and reveals functional heterogeneity of dark septate endophytic fungi.</title>
        <authorList>
            <person name="Knapp D.G."/>
            <person name="Nemeth J.B."/>
            <person name="Barry K."/>
            <person name="Hainaut M."/>
            <person name="Henrissat B."/>
            <person name="Johnson J."/>
            <person name="Kuo A."/>
            <person name="Lim J.H.P."/>
            <person name="Lipzen A."/>
            <person name="Nolan M."/>
            <person name="Ohm R.A."/>
            <person name="Tamas L."/>
            <person name="Grigoriev I.V."/>
            <person name="Spatafora J.W."/>
            <person name="Nagy L.G."/>
            <person name="Kovacs G.M."/>
        </authorList>
    </citation>
    <scope>NUCLEOTIDE SEQUENCE [LARGE SCALE GENOMIC DNA]</scope>
    <source>
        <strain evidence="2 3">DSE2036</strain>
    </source>
</reference>
<sequence length="171" mass="19583">MTSTTLSGEALQALSDKDKQNLADIHELLRLLFTRNRNQHRRSHWFSSLHQFRRQLGLLLEELASRKKSAAAKSMLARLQYWDERCIHQWYLQFSQLLAVGPFASLGLVLVACVARVCRITGITGYYEEIASQEAKDAMTAMNHGLDSKEFGAYLKEDEPWDQGEAIPREE</sequence>
<accession>A0A2V1EAY8</accession>
<feature type="domain" description="RNase MRP protein 1 RNA binding" evidence="1">
    <location>
        <begin position="28"/>
        <end position="116"/>
    </location>
</feature>
<dbReference type="GO" id="GO:0000294">
    <property type="term" value="P:nuclear-transcribed mRNA catabolic process, RNase MRP-dependent"/>
    <property type="evidence" value="ECO:0007669"/>
    <property type="project" value="TreeGrafter"/>
</dbReference>
<dbReference type="GO" id="GO:0000172">
    <property type="term" value="C:ribonuclease MRP complex"/>
    <property type="evidence" value="ECO:0007669"/>
    <property type="project" value="InterPro"/>
</dbReference>
<dbReference type="InterPro" id="IPR047205">
    <property type="entry name" value="RMP1"/>
</dbReference>
<keyword evidence="3" id="KW-1185">Reference proteome</keyword>
<evidence type="ECO:0000259" key="1">
    <source>
        <dbReference type="Pfam" id="PF20945"/>
    </source>
</evidence>
<dbReference type="GO" id="GO:0000466">
    <property type="term" value="P:maturation of 5.8S rRNA from tricistronic rRNA transcript (SSU-rRNA, 5.8S rRNA, LSU-rRNA)"/>
    <property type="evidence" value="ECO:0007669"/>
    <property type="project" value="TreeGrafter"/>
</dbReference>
<dbReference type="PANTHER" id="PTHR37792">
    <property type="entry name" value="RIBONUCLEASE MRP PROTEIN SUBUNIT RMP1"/>
    <property type="match status" value="1"/>
</dbReference>
<dbReference type="Proteomes" id="UP000244855">
    <property type="component" value="Unassembled WGS sequence"/>
</dbReference>
<evidence type="ECO:0000313" key="2">
    <source>
        <dbReference type="EMBL" id="PVI07691.1"/>
    </source>
</evidence>
<name>A0A2V1EAY8_9PLEO</name>
<proteinExistence type="predicted"/>
<dbReference type="EMBL" id="KZ805303">
    <property type="protein sequence ID" value="PVI07691.1"/>
    <property type="molecule type" value="Genomic_DNA"/>
</dbReference>